<proteinExistence type="predicted"/>
<sequence length="54" mass="5968">MLFKENTLVPSSCVNSTSFGPMNFPTSNIFAAALVNNLLCISFNLMIYCVCERT</sequence>
<evidence type="ECO:0000256" key="1">
    <source>
        <dbReference type="SAM" id="Phobius"/>
    </source>
</evidence>
<dbReference type="EMBL" id="JBBNAF010000011">
    <property type="protein sequence ID" value="KAK9098498.1"/>
    <property type="molecule type" value="Genomic_DNA"/>
</dbReference>
<dbReference type="Proteomes" id="UP001420932">
    <property type="component" value="Unassembled WGS sequence"/>
</dbReference>
<keyword evidence="1" id="KW-0472">Membrane</keyword>
<dbReference type="AlphaFoldDB" id="A0AAP0EZ10"/>
<keyword evidence="3" id="KW-1185">Reference proteome</keyword>
<comment type="caution">
    <text evidence="2">The sequence shown here is derived from an EMBL/GenBank/DDBJ whole genome shotgun (WGS) entry which is preliminary data.</text>
</comment>
<name>A0AAP0EZ10_9MAGN</name>
<accession>A0AAP0EZ10</accession>
<gene>
    <name evidence="2" type="ORF">Syun_025543</name>
</gene>
<reference evidence="2 3" key="1">
    <citation type="submission" date="2024-01" db="EMBL/GenBank/DDBJ databases">
        <title>Genome assemblies of Stephania.</title>
        <authorList>
            <person name="Yang L."/>
        </authorList>
    </citation>
    <scope>NUCLEOTIDE SEQUENCE [LARGE SCALE GENOMIC DNA]</scope>
    <source>
        <strain evidence="2">YNDBR</strain>
        <tissue evidence="2">Leaf</tissue>
    </source>
</reference>
<evidence type="ECO:0000313" key="3">
    <source>
        <dbReference type="Proteomes" id="UP001420932"/>
    </source>
</evidence>
<evidence type="ECO:0000313" key="2">
    <source>
        <dbReference type="EMBL" id="KAK9098498.1"/>
    </source>
</evidence>
<keyword evidence="1" id="KW-1133">Transmembrane helix</keyword>
<organism evidence="2 3">
    <name type="scientific">Stephania yunnanensis</name>
    <dbReference type="NCBI Taxonomy" id="152371"/>
    <lineage>
        <taxon>Eukaryota</taxon>
        <taxon>Viridiplantae</taxon>
        <taxon>Streptophyta</taxon>
        <taxon>Embryophyta</taxon>
        <taxon>Tracheophyta</taxon>
        <taxon>Spermatophyta</taxon>
        <taxon>Magnoliopsida</taxon>
        <taxon>Ranunculales</taxon>
        <taxon>Menispermaceae</taxon>
        <taxon>Menispermoideae</taxon>
        <taxon>Cissampelideae</taxon>
        <taxon>Stephania</taxon>
    </lineage>
</organism>
<keyword evidence="1" id="KW-0812">Transmembrane</keyword>
<protein>
    <submittedName>
        <fullName evidence="2">Uncharacterized protein</fullName>
    </submittedName>
</protein>
<feature type="transmembrane region" description="Helical" evidence="1">
    <location>
        <begin position="29"/>
        <end position="51"/>
    </location>
</feature>